<sequence>MTAEVTSTGFEFSLRGLRIGDGEMLPTPGAGGVIAIVGANNAGKSTLLSQLWQAFISGATQQAGSPRILTEIKSPWSGSPEDLEAWLRENARIREFPTFENVVKNGLAERITTARNMPTQGPGAGNLTGWFVNQLNLDQRMNAVHHAGRLGSLDDEPTHPNQILFTDHSKRDRITELARRLFGVSLHFDSISANVGYRLGDPGLEAPKVDEITREYAIAVSGLPTLDSQGDGMKSALGLLIPLEINTHPVALVDEPEAFLHPPQARVMGREIGRIAAENRSQTILATHDKNLLQGLVESKARVTIVHLTRTGDSAAATLLSEEDIESLWNDVTLRYGNALDGLFHSAVIVTENDRDSHFYAAAIDAYLEALTPQPPAHNVMFLGSNGKTNMAGIVDRLRKLGIRVVTCPDLDILDSNKVLKRVVEAHGGNWDDFEELYKKATNQFRAAPKPPTVAEVKQSIDEIFSESAAGDLSEELAKRIKAAAKLPDSTWARLKESGDRAFKDAKDSATSLLAKLDALGIVTVRVGVLENFLTTVSVSKGSGFLPVAFEHNAHKSAEAVEQAKRLIAATGIRTESDAPT</sequence>
<proteinExistence type="predicted"/>
<dbReference type="Proteomes" id="UP000466554">
    <property type="component" value="Chromosome"/>
</dbReference>
<reference evidence="2 3" key="1">
    <citation type="journal article" date="2019" name="Emerg. Microbes Infect.">
        <title>Comprehensive subspecies identification of 175 nontuberculous mycobacteria species based on 7547 genomic profiles.</title>
        <authorList>
            <person name="Matsumoto Y."/>
            <person name="Kinjo T."/>
            <person name="Motooka D."/>
            <person name="Nabeya D."/>
            <person name="Jung N."/>
            <person name="Uechi K."/>
            <person name="Horii T."/>
            <person name="Iida T."/>
            <person name="Fujita J."/>
            <person name="Nakamura S."/>
        </authorList>
    </citation>
    <scope>NUCLEOTIDE SEQUENCE [LARGE SCALE GENOMIC DNA]</scope>
    <source>
        <strain evidence="2 3">JCM 6367</strain>
    </source>
</reference>
<name>A0A7I7U8E7_MYCPF</name>
<dbReference type="AlphaFoldDB" id="A0A7I7U8E7"/>
<accession>A0A7I7U8E7</accession>
<dbReference type="GO" id="GO:0005524">
    <property type="term" value="F:ATP binding"/>
    <property type="evidence" value="ECO:0007669"/>
    <property type="project" value="InterPro"/>
</dbReference>
<dbReference type="InterPro" id="IPR051396">
    <property type="entry name" value="Bact_Antivir_Def_Nuclease"/>
</dbReference>
<evidence type="ECO:0000259" key="1">
    <source>
        <dbReference type="Pfam" id="PF13304"/>
    </source>
</evidence>
<dbReference type="RefSeq" id="WP_163766979.1">
    <property type="nucleotide sequence ID" value="NZ_AP022598.1"/>
</dbReference>
<feature type="domain" description="ATPase AAA-type core" evidence="1">
    <location>
        <begin position="225"/>
        <end position="293"/>
    </location>
</feature>
<dbReference type="PANTHER" id="PTHR43581">
    <property type="entry name" value="ATP/GTP PHOSPHATASE"/>
    <property type="match status" value="1"/>
</dbReference>
<dbReference type="GO" id="GO:0016887">
    <property type="term" value="F:ATP hydrolysis activity"/>
    <property type="evidence" value="ECO:0007669"/>
    <property type="project" value="InterPro"/>
</dbReference>
<dbReference type="PANTHER" id="PTHR43581:SF4">
    <property type="entry name" value="ATP_GTP PHOSPHATASE"/>
    <property type="match status" value="1"/>
</dbReference>
<dbReference type="SUPFAM" id="SSF52540">
    <property type="entry name" value="P-loop containing nucleoside triphosphate hydrolases"/>
    <property type="match status" value="1"/>
</dbReference>
<evidence type="ECO:0000313" key="3">
    <source>
        <dbReference type="Proteomes" id="UP000466554"/>
    </source>
</evidence>
<dbReference type="InterPro" id="IPR003959">
    <property type="entry name" value="ATPase_AAA_core"/>
</dbReference>
<dbReference type="InterPro" id="IPR027417">
    <property type="entry name" value="P-loop_NTPase"/>
</dbReference>
<protein>
    <recommendedName>
        <fullName evidence="1">ATPase AAA-type core domain-containing protein</fullName>
    </recommendedName>
</protein>
<evidence type="ECO:0000313" key="2">
    <source>
        <dbReference type="EMBL" id="BBY76596.1"/>
    </source>
</evidence>
<dbReference type="Gene3D" id="3.40.50.300">
    <property type="entry name" value="P-loop containing nucleotide triphosphate hydrolases"/>
    <property type="match status" value="1"/>
</dbReference>
<organism evidence="2 3">
    <name type="scientific">Mycolicibacterium parafortuitum</name>
    <name type="common">Mycobacterium parafortuitum</name>
    <dbReference type="NCBI Taxonomy" id="39692"/>
    <lineage>
        <taxon>Bacteria</taxon>
        <taxon>Bacillati</taxon>
        <taxon>Actinomycetota</taxon>
        <taxon>Actinomycetes</taxon>
        <taxon>Mycobacteriales</taxon>
        <taxon>Mycobacteriaceae</taxon>
        <taxon>Mycolicibacterium</taxon>
    </lineage>
</organism>
<dbReference type="EMBL" id="AP022598">
    <property type="protein sequence ID" value="BBY76596.1"/>
    <property type="molecule type" value="Genomic_DNA"/>
</dbReference>
<dbReference type="Pfam" id="PF13304">
    <property type="entry name" value="AAA_21"/>
    <property type="match status" value="1"/>
</dbReference>
<gene>
    <name evidence="2" type="ORF">MPRF_34950</name>
</gene>